<feature type="non-terminal residue" evidence="2">
    <location>
        <position position="153"/>
    </location>
</feature>
<keyword evidence="1" id="KW-0472">Membrane</keyword>
<dbReference type="PIR" id="A21925">
    <property type="entry name" value="A21925"/>
</dbReference>
<reference evidence="2" key="1">
    <citation type="journal article" date="1984" name="EMBO J.">
        <title>A gene sequence expressed only in undifferentiated EC, EK cells and testes.</title>
        <authorList>
            <person name="Stacey A.J."/>
            <person name="Evans M.J."/>
        </authorList>
    </citation>
    <scope>NUCLEOTIDE SEQUENCE</scope>
</reference>
<evidence type="ECO:0000313" key="2">
    <source>
        <dbReference type="EMBL" id="CAA25463.1"/>
    </source>
</evidence>
<evidence type="ECO:0000256" key="1">
    <source>
        <dbReference type="SAM" id="Phobius"/>
    </source>
</evidence>
<feature type="transmembrane region" description="Helical" evidence="1">
    <location>
        <begin position="49"/>
        <end position="69"/>
    </location>
</feature>
<dbReference type="AlphaFoldDB" id="Q61506"/>
<keyword evidence="1" id="KW-1133">Transmembrane helix</keyword>
<protein>
    <submittedName>
        <fullName evidence="2">mRNA from EC1 gene (embryonal carcinoma)</fullName>
    </submittedName>
</protein>
<organism evidence="2">
    <name type="scientific">Mus musculus</name>
    <name type="common">Mouse</name>
    <dbReference type="NCBI Taxonomy" id="10090"/>
    <lineage>
        <taxon>Eukaryota</taxon>
        <taxon>Metazoa</taxon>
        <taxon>Chordata</taxon>
        <taxon>Craniata</taxon>
        <taxon>Vertebrata</taxon>
        <taxon>Euteleostomi</taxon>
        <taxon>Mammalia</taxon>
        <taxon>Eutheria</taxon>
        <taxon>Euarchontoglires</taxon>
        <taxon>Glires</taxon>
        <taxon>Rodentia</taxon>
        <taxon>Myomorpha</taxon>
        <taxon>Muroidea</taxon>
        <taxon>Muridae</taxon>
        <taxon>Murinae</taxon>
        <taxon>Mus</taxon>
        <taxon>Mus</taxon>
    </lineage>
</organism>
<proteinExistence type="evidence at transcript level"/>
<accession>Q61506</accession>
<sequence length="153" mass="17006">MKTNDTTGVGGKRSHPFPSNEDVWLSMEIMLSWSQTLGGQKDSFIPTLVRLWCFCSCLGVLSGGVYSCFKKGFSRTDFSDLTFCKFCSHTGSGSNMTLPLFVQQLEMSTKSKEIVCLSVDDDAIVDDCMNEPGNSRWLCTPTLVTFEKCLPLR</sequence>
<dbReference type="EMBL" id="X00951">
    <property type="protein sequence ID" value="CAA25463.1"/>
    <property type="molecule type" value="mRNA"/>
</dbReference>
<keyword evidence="1" id="KW-0812">Transmembrane</keyword>
<name>Q61506_MOUSE</name>